<evidence type="ECO:0000313" key="9">
    <source>
        <dbReference type="EMBL" id="CAH0372542.1"/>
    </source>
</evidence>
<dbReference type="EMBL" id="CAKKNE010000003">
    <property type="protein sequence ID" value="CAH0372542.1"/>
    <property type="molecule type" value="Genomic_DNA"/>
</dbReference>
<feature type="transmembrane region" description="Helical" evidence="8">
    <location>
        <begin position="256"/>
        <end position="275"/>
    </location>
</feature>
<protein>
    <submittedName>
        <fullName evidence="9">Uncharacterized protein</fullName>
    </submittedName>
</protein>
<keyword evidence="6 8" id="KW-1133">Transmembrane helix</keyword>
<name>A0A8J2SR75_9STRA</name>
<feature type="transmembrane region" description="Helical" evidence="8">
    <location>
        <begin position="161"/>
        <end position="182"/>
    </location>
</feature>
<gene>
    <name evidence="9" type="ORF">PECAL_3P25480</name>
</gene>
<evidence type="ECO:0000256" key="5">
    <source>
        <dbReference type="ARBA" id="ARBA00022692"/>
    </source>
</evidence>
<evidence type="ECO:0000256" key="8">
    <source>
        <dbReference type="SAM" id="Phobius"/>
    </source>
</evidence>
<feature type="transmembrane region" description="Helical" evidence="8">
    <location>
        <begin position="327"/>
        <end position="346"/>
    </location>
</feature>
<keyword evidence="4" id="KW-0997">Cell inner membrane</keyword>
<reference evidence="9" key="1">
    <citation type="submission" date="2021-11" db="EMBL/GenBank/DDBJ databases">
        <authorList>
            <consortium name="Genoscope - CEA"/>
            <person name="William W."/>
        </authorList>
    </citation>
    <scope>NUCLEOTIDE SEQUENCE</scope>
</reference>
<feature type="transmembrane region" description="Helical" evidence="8">
    <location>
        <begin position="133"/>
        <end position="154"/>
    </location>
</feature>
<dbReference type="Pfam" id="PF03222">
    <property type="entry name" value="Trp_Tyr_perm"/>
    <property type="match status" value="1"/>
</dbReference>
<dbReference type="GO" id="GO:0005886">
    <property type="term" value="C:plasma membrane"/>
    <property type="evidence" value="ECO:0007669"/>
    <property type="project" value="UniProtKB-SubCell"/>
</dbReference>
<comment type="caution">
    <text evidence="9">The sequence shown here is derived from an EMBL/GenBank/DDBJ whole genome shotgun (WGS) entry which is preliminary data.</text>
</comment>
<keyword evidence="5 8" id="KW-0812">Transmembrane</keyword>
<feature type="transmembrane region" description="Helical" evidence="8">
    <location>
        <begin position="352"/>
        <end position="375"/>
    </location>
</feature>
<dbReference type="PANTHER" id="PTHR32195:SF26">
    <property type="entry name" value="TRYPTOPHAN OR TYROSINE TRANSPORTER PROTEIN"/>
    <property type="match status" value="1"/>
</dbReference>
<dbReference type="Proteomes" id="UP000789595">
    <property type="component" value="Unassembled WGS sequence"/>
</dbReference>
<accession>A0A8J2SR75</accession>
<dbReference type="OrthoDB" id="10680362at2759"/>
<feature type="transmembrane region" description="Helical" evidence="8">
    <location>
        <begin position="387"/>
        <end position="413"/>
    </location>
</feature>
<evidence type="ECO:0000256" key="4">
    <source>
        <dbReference type="ARBA" id="ARBA00022519"/>
    </source>
</evidence>
<evidence type="ECO:0000256" key="1">
    <source>
        <dbReference type="ARBA" id="ARBA00004429"/>
    </source>
</evidence>
<evidence type="ECO:0000256" key="7">
    <source>
        <dbReference type="ARBA" id="ARBA00023136"/>
    </source>
</evidence>
<keyword evidence="10" id="KW-1185">Reference proteome</keyword>
<dbReference type="AlphaFoldDB" id="A0A8J2SR75"/>
<organism evidence="9 10">
    <name type="scientific">Pelagomonas calceolata</name>
    <dbReference type="NCBI Taxonomy" id="35677"/>
    <lineage>
        <taxon>Eukaryota</taxon>
        <taxon>Sar</taxon>
        <taxon>Stramenopiles</taxon>
        <taxon>Ochrophyta</taxon>
        <taxon>Pelagophyceae</taxon>
        <taxon>Pelagomonadales</taxon>
        <taxon>Pelagomonadaceae</taxon>
        <taxon>Pelagomonas</taxon>
    </lineage>
</organism>
<feature type="transmembrane region" description="Helical" evidence="8">
    <location>
        <begin position="295"/>
        <end position="315"/>
    </location>
</feature>
<keyword evidence="2" id="KW-0813">Transport</keyword>
<evidence type="ECO:0000256" key="3">
    <source>
        <dbReference type="ARBA" id="ARBA00022475"/>
    </source>
</evidence>
<feature type="transmembrane region" description="Helical" evidence="8">
    <location>
        <begin position="188"/>
        <end position="209"/>
    </location>
</feature>
<keyword evidence="7 8" id="KW-0472">Membrane</keyword>
<feature type="transmembrane region" description="Helical" evidence="8">
    <location>
        <begin position="82"/>
        <end position="101"/>
    </location>
</feature>
<dbReference type="InterPro" id="IPR018227">
    <property type="entry name" value="Amino_acid_transport_2"/>
</dbReference>
<comment type="subcellular location">
    <subcellularLocation>
        <location evidence="1">Cell inner membrane</location>
        <topology evidence="1">Multi-pass membrane protein</topology>
    </subcellularLocation>
</comment>
<keyword evidence="3" id="KW-1003">Cell membrane</keyword>
<dbReference type="GO" id="GO:0003333">
    <property type="term" value="P:amino acid transmembrane transport"/>
    <property type="evidence" value="ECO:0007669"/>
    <property type="project" value="InterPro"/>
</dbReference>
<evidence type="ECO:0000313" key="10">
    <source>
        <dbReference type="Proteomes" id="UP000789595"/>
    </source>
</evidence>
<proteinExistence type="predicted"/>
<evidence type="ECO:0000256" key="6">
    <source>
        <dbReference type="ARBA" id="ARBA00022989"/>
    </source>
</evidence>
<sequence length="415" mass="40971">MMMTGQLVVYCSVAAALLRGGPRIAKAPRRRARAKAGAALSADGDAHAITVVDAAAIVGGSAVGGGFLAVPAIARDVGLRPAALGLTGAWAFFALAALGYVEAAGGAMAAGPLEGEDAAASIRAVSRRIFGPVVSRAATATFAVQLLAILAANLSLLRAPWTAAAALGAFVAFAPAAIVARANTLCTAATICGFVGLSALSLAAGGTPIRTPARWVKLLPRRGWAVPLVANTMRFGEAVPVVVGKFGSRRLREARAAVLLGSLMPLALALLYAAASARAPTGAPSAALRGATGLAAAGAVASTVLGCLMAVGQLLRRQDGGESGPWRSLAAAGAVALPAGVAAGAGRDAYLLLLRFAGAIPTVVLYGLLPPLAALHTRRTAAPRADVVPAAALAAVAAGALGVLAVNLSHLVVVC</sequence>
<evidence type="ECO:0000256" key="2">
    <source>
        <dbReference type="ARBA" id="ARBA00022448"/>
    </source>
</evidence>
<feature type="transmembrane region" description="Helical" evidence="8">
    <location>
        <begin position="49"/>
        <end position="70"/>
    </location>
</feature>
<dbReference type="PANTHER" id="PTHR32195">
    <property type="entry name" value="OS07G0662800 PROTEIN"/>
    <property type="match status" value="1"/>
</dbReference>